<evidence type="ECO:0000256" key="2">
    <source>
        <dbReference type="ARBA" id="ARBA00022964"/>
    </source>
</evidence>
<dbReference type="RefSeq" id="WP_109683786.1">
    <property type="nucleotide sequence ID" value="NZ_QGDN01000001.1"/>
</dbReference>
<dbReference type="Gene3D" id="2.60.130.10">
    <property type="entry name" value="Aromatic compound dioxygenase"/>
    <property type="match status" value="1"/>
</dbReference>
<accession>A0A2Y8ZNZ3</accession>
<dbReference type="Proteomes" id="UP000250028">
    <property type="component" value="Unassembled WGS sequence"/>
</dbReference>
<keyword evidence="6" id="KW-1185">Reference proteome</keyword>
<dbReference type="Pfam" id="PF00775">
    <property type="entry name" value="Dioxygenase_C"/>
    <property type="match status" value="1"/>
</dbReference>
<keyword evidence="3" id="KW-0560">Oxidoreductase</keyword>
<evidence type="ECO:0000256" key="1">
    <source>
        <dbReference type="ARBA" id="ARBA00007825"/>
    </source>
</evidence>
<dbReference type="GO" id="GO:0008199">
    <property type="term" value="F:ferric iron binding"/>
    <property type="evidence" value="ECO:0007669"/>
    <property type="project" value="InterPro"/>
</dbReference>
<protein>
    <submittedName>
        <fullName evidence="5">Protocatechuate 3,4-dioxygenase, alpha subunit</fullName>
    </submittedName>
</protein>
<dbReference type="InterPro" id="IPR050770">
    <property type="entry name" value="Intradiol_RC_Dioxygenase"/>
</dbReference>
<comment type="similarity">
    <text evidence="1">Belongs to the intradiol ring-cleavage dioxygenase family.</text>
</comment>
<dbReference type="EMBL" id="UESZ01000001">
    <property type="protein sequence ID" value="SSA33038.1"/>
    <property type="molecule type" value="Genomic_DNA"/>
</dbReference>
<name>A0A2Y8ZNZ3_9MICO</name>
<dbReference type="InterPro" id="IPR012786">
    <property type="entry name" value="Protocat_dOase_a"/>
</dbReference>
<dbReference type="AlphaFoldDB" id="A0A2Y8ZNZ3"/>
<dbReference type="NCBIfam" id="TIGR02423">
    <property type="entry name" value="protocat_alph"/>
    <property type="match status" value="1"/>
</dbReference>
<proteinExistence type="inferred from homology"/>
<evidence type="ECO:0000313" key="6">
    <source>
        <dbReference type="Proteomes" id="UP000250028"/>
    </source>
</evidence>
<feature type="domain" description="Intradiol ring-cleavage dioxygenases" evidence="4">
    <location>
        <begin position="31"/>
        <end position="175"/>
    </location>
</feature>
<dbReference type="InterPro" id="IPR015889">
    <property type="entry name" value="Intradiol_dOase_core"/>
</dbReference>
<dbReference type="SUPFAM" id="SSF49482">
    <property type="entry name" value="Aromatic compound dioxygenase"/>
    <property type="match status" value="1"/>
</dbReference>
<gene>
    <name evidence="5" type="ORF">SAMN04489750_0309</name>
</gene>
<evidence type="ECO:0000313" key="5">
    <source>
        <dbReference type="EMBL" id="SSA33038.1"/>
    </source>
</evidence>
<dbReference type="InterPro" id="IPR000627">
    <property type="entry name" value="Intradiol_dOase_C"/>
</dbReference>
<dbReference type="GO" id="GO:0018578">
    <property type="term" value="F:protocatechuate 3,4-dioxygenase activity"/>
    <property type="evidence" value="ECO:0007669"/>
    <property type="project" value="InterPro"/>
</dbReference>
<reference evidence="6" key="1">
    <citation type="submission" date="2016-10" db="EMBL/GenBank/DDBJ databases">
        <authorList>
            <person name="Varghese N."/>
            <person name="Submissions S."/>
        </authorList>
    </citation>
    <scope>NUCLEOTIDE SEQUENCE [LARGE SCALE GENOMIC DNA]</scope>
    <source>
        <strain evidence="6">DSM 22951</strain>
    </source>
</reference>
<keyword evidence="2 5" id="KW-0223">Dioxygenase</keyword>
<sequence length="190" mass="21084">MPELTPTPGQTIGPFFHYGLPWETGHLIASVGTPGAIRLHGRVLDGNGDGLQDALVEIWQADADGRIPQQQGSLRRDRDEFTFTGFGRTATRRDGYFTFSTLTPGPTRDGAAPFFAVTVFARGLLNRLFTRAYVPGDDTALANDALLSSVDPERRSTLLCVQEDERTLRFDIRLQGEDETVFLSYPRHQD</sequence>
<evidence type="ECO:0000256" key="3">
    <source>
        <dbReference type="ARBA" id="ARBA00023002"/>
    </source>
</evidence>
<dbReference type="CDD" id="cd03463">
    <property type="entry name" value="3_4-PCD_alpha"/>
    <property type="match status" value="1"/>
</dbReference>
<organism evidence="5 6">
    <name type="scientific">Branchiibius hedensis</name>
    <dbReference type="NCBI Taxonomy" id="672460"/>
    <lineage>
        <taxon>Bacteria</taxon>
        <taxon>Bacillati</taxon>
        <taxon>Actinomycetota</taxon>
        <taxon>Actinomycetes</taxon>
        <taxon>Micrococcales</taxon>
        <taxon>Dermacoccaceae</taxon>
        <taxon>Branchiibius</taxon>
    </lineage>
</organism>
<evidence type="ECO:0000259" key="4">
    <source>
        <dbReference type="Pfam" id="PF00775"/>
    </source>
</evidence>
<dbReference type="PANTHER" id="PTHR33711:SF9">
    <property type="entry name" value="PROTOCATECHUATE 3,4-DIOXYGENASE ALPHA CHAIN"/>
    <property type="match status" value="1"/>
</dbReference>
<dbReference type="OrthoDB" id="4417174at2"/>
<dbReference type="PANTHER" id="PTHR33711">
    <property type="entry name" value="DIOXYGENASE, PUTATIVE (AFU_ORTHOLOGUE AFUA_2G02910)-RELATED"/>
    <property type="match status" value="1"/>
</dbReference>